<dbReference type="InterPro" id="IPR013094">
    <property type="entry name" value="AB_hydrolase_3"/>
</dbReference>
<dbReference type="Pfam" id="PF07859">
    <property type="entry name" value="Abhydrolase_3"/>
    <property type="match status" value="1"/>
</dbReference>
<dbReference type="PATRIC" id="fig|1293598.4.peg.728"/>
<dbReference type="InterPro" id="IPR050300">
    <property type="entry name" value="GDXG_lipolytic_enzyme"/>
</dbReference>
<dbReference type="GO" id="GO:0016787">
    <property type="term" value="F:hydrolase activity"/>
    <property type="evidence" value="ECO:0007669"/>
    <property type="project" value="UniProtKB-KW"/>
</dbReference>
<dbReference type="Proteomes" id="UP000050969">
    <property type="component" value="Unassembled WGS sequence"/>
</dbReference>
<dbReference type="InterPro" id="IPR029058">
    <property type="entry name" value="AB_hydrolase_fold"/>
</dbReference>
<reference evidence="3 4" key="1">
    <citation type="journal article" date="2015" name="Genome Announc.">
        <title>Expanding the biotechnology potential of lactobacilli through comparative genomics of 213 strains and associated genera.</title>
        <authorList>
            <person name="Sun Z."/>
            <person name="Harris H.M."/>
            <person name="McCann A."/>
            <person name="Guo C."/>
            <person name="Argimon S."/>
            <person name="Zhang W."/>
            <person name="Yang X."/>
            <person name="Jeffery I.B."/>
            <person name="Cooney J.C."/>
            <person name="Kagawa T.F."/>
            <person name="Liu W."/>
            <person name="Song Y."/>
            <person name="Salvetti E."/>
            <person name="Wrobel A."/>
            <person name="Rasinkangas P."/>
            <person name="Parkhill J."/>
            <person name="Rea M.C."/>
            <person name="O'Sullivan O."/>
            <person name="Ritari J."/>
            <person name="Douillard F.P."/>
            <person name="Paul Ross R."/>
            <person name="Yang R."/>
            <person name="Briner A.E."/>
            <person name="Felis G.E."/>
            <person name="de Vos W.M."/>
            <person name="Barrangou R."/>
            <person name="Klaenhammer T.R."/>
            <person name="Caufield P.W."/>
            <person name="Cui Y."/>
            <person name="Zhang H."/>
            <person name="O'Toole P.W."/>
        </authorList>
    </citation>
    <scope>NUCLEOTIDE SEQUENCE [LARGE SCALE GENOMIC DNA]</scope>
    <source>
        <strain evidence="3 4">DSM 24301</strain>
    </source>
</reference>
<protein>
    <recommendedName>
        <fullName evidence="2">Alpha/beta hydrolase fold-3 domain-containing protein</fullName>
    </recommendedName>
</protein>
<accession>A0A0R2MZH3</accession>
<dbReference type="STRING" id="1293598.IV56_GL000684"/>
<gene>
    <name evidence="3" type="ORF">IV56_GL000684</name>
</gene>
<evidence type="ECO:0000256" key="1">
    <source>
        <dbReference type="ARBA" id="ARBA00022801"/>
    </source>
</evidence>
<keyword evidence="1" id="KW-0378">Hydrolase</keyword>
<evidence type="ECO:0000313" key="4">
    <source>
        <dbReference type="Proteomes" id="UP000050969"/>
    </source>
</evidence>
<dbReference type="EMBL" id="JQCE01000027">
    <property type="protein sequence ID" value="KRO16995.1"/>
    <property type="molecule type" value="Genomic_DNA"/>
</dbReference>
<organism evidence="3 4">
    <name type="scientific">Lacticaseibacillus saniviri JCM 17471 = DSM 24301</name>
    <dbReference type="NCBI Taxonomy" id="1293598"/>
    <lineage>
        <taxon>Bacteria</taxon>
        <taxon>Bacillati</taxon>
        <taxon>Bacillota</taxon>
        <taxon>Bacilli</taxon>
        <taxon>Lactobacillales</taxon>
        <taxon>Lactobacillaceae</taxon>
        <taxon>Lacticaseibacillus</taxon>
    </lineage>
</organism>
<name>A0A0R2MZH3_9LACO</name>
<evidence type="ECO:0000259" key="2">
    <source>
        <dbReference type="Pfam" id="PF07859"/>
    </source>
</evidence>
<dbReference type="PANTHER" id="PTHR48081">
    <property type="entry name" value="AB HYDROLASE SUPERFAMILY PROTEIN C4A8.06C"/>
    <property type="match status" value="1"/>
</dbReference>
<dbReference type="SUPFAM" id="SSF53474">
    <property type="entry name" value="alpha/beta-Hydrolases"/>
    <property type="match status" value="1"/>
</dbReference>
<dbReference type="Gene3D" id="3.40.50.1820">
    <property type="entry name" value="alpha/beta hydrolase"/>
    <property type="match status" value="1"/>
</dbReference>
<dbReference type="AlphaFoldDB" id="A0A0R2MZH3"/>
<keyword evidence="4" id="KW-1185">Reference proteome</keyword>
<evidence type="ECO:0000313" key="3">
    <source>
        <dbReference type="EMBL" id="KRO16995.1"/>
    </source>
</evidence>
<sequence length="292" mass="32124">MMAQEDLQTMIDNMSATDQKRDAGLVEPDTVTAVKDLAYGPHGVENLTDIYFPKGTTTALPTIVSIHGGGFIYGDKELYRFYTMYLASQGFTVVNFNYRLAPKTHYPAPLEDTNNLMNWLAANAATYHVDMNNLFIVGDSAGGQVAEQYAVMLTNPTYAAKFDFAMAPVKPKAVALNCGVYFTGQNGPANENFPYYIGDTVTPAVAAQFPVEPFITSDFHHAFVMTASDDFLKPLAKPLADLIAAQGVGVDYHLYANPDGSKLMHVFHLDQRSPIAKICNDETLAFFRQFVE</sequence>
<comment type="caution">
    <text evidence="3">The sequence shown here is derived from an EMBL/GenBank/DDBJ whole genome shotgun (WGS) entry which is preliminary data.</text>
</comment>
<feature type="domain" description="Alpha/beta hydrolase fold-3" evidence="2">
    <location>
        <begin position="63"/>
        <end position="257"/>
    </location>
</feature>
<proteinExistence type="predicted"/>